<dbReference type="Pfam" id="PF00528">
    <property type="entry name" value="BPD_transp_1"/>
    <property type="match status" value="1"/>
</dbReference>
<dbReference type="PANTHER" id="PTHR30151">
    <property type="entry name" value="ALKANE SULFONATE ABC TRANSPORTER-RELATED, MEMBRANE SUBUNIT"/>
    <property type="match status" value="1"/>
</dbReference>
<reference evidence="9 10" key="1">
    <citation type="submission" date="2024-01" db="EMBL/GenBank/DDBJ databases">
        <title>Uliginosibacterium soil sp. nov.</title>
        <authorList>
            <person name="Lv Y."/>
        </authorList>
    </citation>
    <scope>NUCLEOTIDE SEQUENCE [LARGE SCALE GENOMIC DNA]</scope>
    <source>
        <strain evidence="9 10">H3</strain>
    </source>
</reference>
<keyword evidence="2 7" id="KW-0813">Transport</keyword>
<keyword evidence="10" id="KW-1185">Reference proteome</keyword>
<name>A0ABU6K206_9RHOO</name>
<evidence type="ECO:0000256" key="4">
    <source>
        <dbReference type="ARBA" id="ARBA00022692"/>
    </source>
</evidence>
<evidence type="ECO:0000256" key="5">
    <source>
        <dbReference type="ARBA" id="ARBA00022989"/>
    </source>
</evidence>
<feature type="domain" description="ABC transmembrane type-1" evidence="8">
    <location>
        <begin position="67"/>
        <end position="251"/>
    </location>
</feature>
<keyword evidence="4 7" id="KW-0812">Transmembrane</keyword>
<dbReference type="InterPro" id="IPR035906">
    <property type="entry name" value="MetI-like_sf"/>
</dbReference>
<evidence type="ECO:0000313" key="9">
    <source>
        <dbReference type="EMBL" id="MEC5385692.1"/>
    </source>
</evidence>
<evidence type="ECO:0000313" key="10">
    <source>
        <dbReference type="Proteomes" id="UP001331561"/>
    </source>
</evidence>
<dbReference type="RefSeq" id="WP_327598640.1">
    <property type="nucleotide sequence ID" value="NZ_JAYXHS010000001.1"/>
</dbReference>
<dbReference type="SUPFAM" id="SSF161098">
    <property type="entry name" value="MetI-like"/>
    <property type="match status" value="1"/>
</dbReference>
<sequence length="266" mass="28527">MTTPKVISKGLSDRQQEALLPWLFVGAMLVLWEIACIGFKLPSFVLPSPTAVLASMRQWGGPIMQNAGFTLLATLCGFVIAVVLGGALGVAIGSSRFIYRGMYPVLIGFNSIPKVAVVPLFVIWFGAGMVPAILTAFLVSFFPIAVNVAAGLANVEPELLDVLRALGASRWDILRKVGLPRTLPYFFASLKVSVTLAFVGAIIAETVAGRNGIGYLMMAATSNFDTALVFAGLTMISIMGIIMYAVFAFIENRLTHWARREGGMMS</sequence>
<evidence type="ECO:0000256" key="7">
    <source>
        <dbReference type="RuleBase" id="RU363032"/>
    </source>
</evidence>
<protein>
    <submittedName>
        <fullName evidence="9">ABC transporter permease</fullName>
    </submittedName>
</protein>
<evidence type="ECO:0000259" key="8">
    <source>
        <dbReference type="PROSITE" id="PS50928"/>
    </source>
</evidence>
<evidence type="ECO:0000256" key="6">
    <source>
        <dbReference type="ARBA" id="ARBA00023136"/>
    </source>
</evidence>
<dbReference type="CDD" id="cd06261">
    <property type="entry name" value="TM_PBP2"/>
    <property type="match status" value="1"/>
</dbReference>
<comment type="caution">
    <text evidence="9">The sequence shown here is derived from an EMBL/GenBank/DDBJ whole genome shotgun (WGS) entry which is preliminary data.</text>
</comment>
<dbReference type="InterPro" id="IPR000515">
    <property type="entry name" value="MetI-like"/>
</dbReference>
<accession>A0ABU6K206</accession>
<feature type="transmembrane region" description="Helical" evidence="7">
    <location>
        <begin position="227"/>
        <end position="250"/>
    </location>
</feature>
<proteinExistence type="inferred from homology"/>
<organism evidence="9 10">
    <name type="scientific">Uliginosibacterium silvisoli</name>
    <dbReference type="NCBI Taxonomy" id="3114758"/>
    <lineage>
        <taxon>Bacteria</taxon>
        <taxon>Pseudomonadati</taxon>
        <taxon>Pseudomonadota</taxon>
        <taxon>Betaproteobacteria</taxon>
        <taxon>Rhodocyclales</taxon>
        <taxon>Zoogloeaceae</taxon>
        <taxon>Uliginosibacterium</taxon>
    </lineage>
</organism>
<evidence type="ECO:0000256" key="3">
    <source>
        <dbReference type="ARBA" id="ARBA00022475"/>
    </source>
</evidence>
<keyword evidence="3" id="KW-1003">Cell membrane</keyword>
<keyword evidence="5 7" id="KW-1133">Transmembrane helix</keyword>
<gene>
    <name evidence="9" type="ORF">VVD49_08155</name>
</gene>
<feature type="transmembrane region" description="Helical" evidence="7">
    <location>
        <begin position="133"/>
        <end position="155"/>
    </location>
</feature>
<dbReference type="EMBL" id="JAYXHS010000001">
    <property type="protein sequence ID" value="MEC5385692.1"/>
    <property type="molecule type" value="Genomic_DNA"/>
</dbReference>
<feature type="transmembrane region" description="Helical" evidence="7">
    <location>
        <begin position="20"/>
        <end position="41"/>
    </location>
</feature>
<comment type="similarity">
    <text evidence="7">Belongs to the binding-protein-dependent transport system permease family.</text>
</comment>
<dbReference type="PROSITE" id="PS50928">
    <property type="entry name" value="ABC_TM1"/>
    <property type="match status" value="1"/>
</dbReference>
<dbReference type="Proteomes" id="UP001331561">
    <property type="component" value="Unassembled WGS sequence"/>
</dbReference>
<keyword evidence="6 7" id="KW-0472">Membrane</keyword>
<dbReference type="Gene3D" id="1.10.3720.10">
    <property type="entry name" value="MetI-like"/>
    <property type="match status" value="1"/>
</dbReference>
<comment type="subcellular location">
    <subcellularLocation>
        <location evidence="1 7">Cell membrane</location>
        <topology evidence="1 7">Multi-pass membrane protein</topology>
    </subcellularLocation>
</comment>
<evidence type="ECO:0000256" key="2">
    <source>
        <dbReference type="ARBA" id="ARBA00022448"/>
    </source>
</evidence>
<feature type="transmembrane region" description="Helical" evidence="7">
    <location>
        <begin position="69"/>
        <end position="93"/>
    </location>
</feature>
<evidence type="ECO:0000256" key="1">
    <source>
        <dbReference type="ARBA" id="ARBA00004651"/>
    </source>
</evidence>
<feature type="transmembrane region" description="Helical" evidence="7">
    <location>
        <begin position="185"/>
        <end position="207"/>
    </location>
</feature>
<feature type="transmembrane region" description="Helical" evidence="7">
    <location>
        <begin position="105"/>
        <end position="127"/>
    </location>
</feature>
<dbReference type="PANTHER" id="PTHR30151:SF20">
    <property type="entry name" value="ABC TRANSPORTER PERMEASE PROTEIN HI_0355-RELATED"/>
    <property type="match status" value="1"/>
</dbReference>